<gene>
    <name evidence="4" type="ORF">HY30_07500</name>
</gene>
<protein>
    <recommendedName>
        <fullName evidence="3">Xaa-Pro dipeptidyl-peptidase C-terminal domain-containing protein</fullName>
    </recommendedName>
</protein>
<keyword evidence="5" id="KW-1185">Reference proteome</keyword>
<dbReference type="EMBL" id="AWFG01000052">
    <property type="protein sequence ID" value="KCZ56093.1"/>
    <property type="molecule type" value="Genomic_DNA"/>
</dbReference>
<evidence type="ECO:0000313" key="4">
    <source>
        <dbReference type="EMBL" id="KCZ56093.1"/>
    </source>
</evidence>
<feature type="chain" id="PRO_5001615063" description="Xaa-Pro dipeptidyl-peptidase C-terminal domain-containing protein" evidence="2">
    <location>
        <begin position="33"/>
        <end position="643"/>
    </location>
</feature>
<dbReference type="Proteomes" id="UP000027190">
    <property type="component" value="Unassembled WGS sequence"/>
</dbReference>
<dbReference type="PATRIC" id="fig|1280947.3.peg.2923"/>
<organism evidence="4 5">
    <name type="scientific">Hyphomonas chukchiensis</name>
    <dbReference type="NCBI Taxonomy" id="1280947"/>
    <lineage>
        <taxon>Bacteria</taxon>
        <taxon>Pseudomonadati</taxon>
        <taxon>Pseudomonadota</taxon>
        <taxon>Alphaproteobacteria</taxon>
        <taxon>Hyphomonadales</taxon>
        <taxon>Hyphomonadaceae</taxon>
        <taxon>Hyphomonas</taxon>
    </lineage>
</organism>
<dbReference type="InterPro" id="IPR008979">
    <property type="entry name" value="Galactose-bd-like_sf"/>
</dbReference>
<dbReference type="InterPro" id="IPR029058">
    <property type="entry name" value="AB_hydrolase_fold"/>
</dbReference>
<evidence type="ECO:0000259" key="3">
    <source>
        <dbReference type="SMART" id="SM00939"/>
    </source>
</evidence>
<dbReference type="Gene3D" id="2.60.120.260">
    <property type="entry name" value="Galactose-binding domain-like"/>
    <property type="match status" value="1"/>
</dbReference>
<dbReference type="Pfam" id="PF02129">
    <property type="entry name" value="Peptidase_S15"/>
    <property type="match status" value="1"/>
</dbReference>
<keyword evidence="2" id="KW-0732">Signal</keyword>
<evidence type="ECO:0000256" key="2">
    <source>
        <dbReference type="SAM" id="SignalP"/>
    </source>
</evidence>
<dbReference type="NCBIfam" id="TIGR00976">
    <property type="entry name" value="CocE_NonD"/>
    <property type="match status" value="1"/>
</dbReference>
<dbReference type="InterPro" id="IPR000383">
    <property type="entry name" value="Xaa-Pro-like_dom"/>
</dbReference>
<dbReference type="SUPFAM" id="SSF53474">
    <property type="entry name" value="alpha/beta-Hydrolases"/>
    <property type="match status" value="1"/>
</dbReference>
<dbReference type="Pfam" id="PF08530">
    <property type="entry name" value="PepX_C"/>
    <property type="match status" value="1"/>
</dbReference>
<dbReference type="GO" id="GO:0008239">
    <property type="term" value="F:dipeptidyl-peptidase activity"/>
    <property type="evidence" value="ECO:0007669"/>
    <property type="project" value="InterPro"/>
</dbReference>
<dbReference type="AlphaFoldDB" id="A0A062UEF4"/>
<dbReference type="eggNOG" id="COG2936">
    <property type="taxonomic scope" value="Bacteria"/>
</dbReference>
<dbReference type="InterPro" id="IPR013736">
    <property type="entry name" value="Xaa-Pro_dipept_C"/>
</dbReference>
<dbReference type="SUPFAM" id="SSF49785">
    <property type="entry name" value="Galactose-binding domain-like"/>
    <property type="match status" value="1"/>
</dbReference>
<keyword evidence="1" id="KW-0378">Hydrolase</keyword>
<evidence type="ECO:0000256" key="1">
    <source>
        <dbReference type="ARBA" id="ARBA00022801"/>
    </source>
</evidence>
<dbReference type="Gene3D" id="3.40.50.1820">
    <property type="entry name" value="alpha/beta hydrolase"/>
    <property type="match status" value="1"/>
</dbReference>
<dbReference type="Gene3D" id="1.10.3020.10">
    <property type="entry name" value="alpha-amino acid ester hydrolase ( Helical cap domain)"/>
    <property type="match status" value="1"/>
</dbReference>
<feature type="domain" description="Xaa-Pro dipeptidyl-peptidase C-terminal" evidence="3">
    <location>
        <begin position="381"/>
        <end position="635"/>
    </location>
</feature>
<dbReference type="STRING" id="1280947.HY30_07500"/>
<name>A0A062UEF4_9PROT</name>
<evidence type="ECO:0000313" key="5">
    <source>
        <dbReference type="Proteomes" id="UP000027190"/>
    </source>
</evidence>
<comment type="caution">
    <text evidence="4">The sequence shown here is derived from an EMBL/GenBank/DDBJ whole genome shotgun (WGS) entry which is preliminary data.</text>
</comment>
<dbReference type="InterPro" id="IPR005674">
    <property type="entry name" value="CocE/Ser_esterase"/>
</dbReference>
<reference evidence="4 5" key="1">
    <citation type="journal article" date="2014" name="Antonie Van Leeuwenhoek">
        <title>Hyphomonas beringensis sp. nov. and Hyphomonas chukchiensis sp. nov., isolated from surface seawater of the Bering Sea and Chukchi Sea.</title>
        <authorList>
            <person name="Li C."/>
            <person name="Lai Q."/>
            <person name="Li G."/>
            <person name="Dong C."/>
            <person name="Wang J."/>
            <person name="Liao Y."/>
            <person name="Shao Z."/>
        </authorList>
    </citation>
    <scope>NUCLEOTIDE SEQUENCE [LARGE SCALE GENOMIC DNA]</scope>
    <source>
        <strain evidence="4 5">BH-BN04-4</strain>
    </source>
</reference>
<accession>A0A062UEF4</accession>
<dbReference type="SMART" id="SM00939">
    <property type="entry name" value="PepX_C"/>
    <property type="match status" value="1"/>
</dbReference>
<proteinExistence type="predicted"/>
<sequence>MGELVGADLMQNIRLRWLMAACSAFALGACVAAPEAAVAPEAPEPAAAPAMATELLPAAKVRMEHLQVAMRDGARLDTDVYLPEAEGKFPTVLIRTPYERELSLKGNQYDAFLDAGYAVVQQHERGRFLSEGEMHMLGNADEDGWDTLSWIAAQDWSDGSVATSGCSSSAENQLKLSTLGHPALKAMIAYSSGVGIAEAGPFREQGNFWRGGVWQMGWANYFFGEMQVNQPQLPAGLSDEERQRLMRDFSIKQDSAITQEDYLKARMHLPVIELGEVLGAPQTELEDYLRRGPSDPAWDDDRITNGETPKVPGLYAEALYDISARSGTARFEQTRAASAPGTQALMLINGQHCSYRRQNEDGTIGERPIGDMRFDYDARELSFLNHWMKGDAEAPLPAQPVTVYMAGVNRWVSFDAVPKAGTSETKTFYLSGGGAANTLEGDGALLTDAPDAAATDTFEYDPADPVISHGGEISGMGPDQEDGAYDQREIEAREDVLVYTSDVLEEDLPVFGSINTELFVSSDAPDTDFTVKLVDVAPDGTAWNIADTILRMRYRDGMDHAVFMTEGETYAITPPPMLAGNVFLKGHRVRIEVSSSNFPSYARSLNTAGDQYTTTETAVATNAVHHGPMALSRIELPVVALPE</sequence>
<feature type="signal peptide" evidence="2">
    <location>
        <begin position="1"/>
        <end position="32"/>
    </location>
</feature>